<name>A0A078H2P7_BRANA</name>
<accession>A0A078H2P7</accession>
<evidence type="ECO:0000313" key="3">
    <source>
        <dbReference type="EMBL" id="CDY32051.1"/>
    </source>
</evidence>
<dbReference type="Proteomes" id="UP000028999">
    <property type="component" value="Unassembled WGS sequence"/>
</dbReference>
<proteinExistence type="predicted"/>
<reference evidence="2" key="3">
    <citation type="submission" date="2021-01" db="EMBL/GenBank/DDBJ databases">
        <authorList>
            <consortium name="Genoscope - CEA"/>
            <person name="William W."/>
        </authorList>
    </citation>
    <scope>NUCLEOTIDE SEQUENCE</scope>
</reference>
<organism evidence="3 4">
    <name type="scientific">Brassica napus</name>
    <name type="common">Rape</name>
    <dbReference type="NCBI Taxonomy" id="3708"/>
    <lineage>
        <taxon>Eukaryota</taxon>
        <taxon>Viridiplantae</taxon>
        <taxon>Streptophyta</taxon>
        <taxon>Embryophyta</taxon>
        <taxon>Tracheophyta</taxon>
        <taxon>Spermatophyta</taxon>
        <taxon>Magnoliopsida</taxon>
        <taxon>eudicotyledons</taxon>
        <taxon>Gunneridae</taxon>
        <taxon>Pentapetalae</taxon>
        <taxon>rosids</taxon>
        <taxon>malvids</taxon>
        <taxon>Brassicales</taxon>
        <taxon>Brassicaceae</taxon>
        <taxon>Brassiceae</taxon>
        <taxon>Brassica</taxon>
    </lineage>
</organism>
<dbReference type="EMBL" id="LK032285">
    <property type="protein sequence ID" value="CDY32051.1"/>
    <property type="molecule type" value="Genomic_DNA"/>
</dbReference>
<dbReference type="EMBL" id="HG994357">
    <property type="protein sequence ID" value="CAF2134166.1"/>
    <property type="molecule type" value="Genomic_DNA"/>
</dbReference>
<protein>
    <submittedName>
        <fullName evidence="2">(rape) hypothetical protein</fullName>
    </submittedName>
    <submittedName>
        <fullName evidence="3">BnaA03g60550D protein</fullName>
    </submittedName>
</protein>
<reference evidence="3 4" key="1">
    <citation type="journal article" date="2014" name="Science">
        <title>Plant genetics. Early allopolyploid evolution in the post-Neolithic Brassica napus oilseed genome.</title>
        <authorList>
            <person name="Chalhoub B."/>
            <person name="Denoeud F."/>
            <person name="Liu S."/>
            <person name="Parkin I.A."/>
            <person name="Tang H."/>
            <person name="Wang X."/>
            <person name="Chiquet J."/>
            <person name="Belcram H."/>
            <person name="Tong C."/>
            <person name="Samans B."/>
            <person name="Correa M."/>
            <person name="Da Silva C."/>
            <person name="Just J."/>
            <person name="Falentin C."/>
            <person name="Koh C.S."/>
            <person name="Le Clainche I."/>
            <person name="Bernard M."/>
            <person name="Bento P."/>
            <person name="Noel B."/>
            <person name="Labadie K."/>
            <person name="Alberti A."/>
            <person name="Charles M."/>
            <person name="Arnaud D."/>
            <person name="Guo H."/>
            <person name="Daviaud C."/>
            <person name="Alamery S."/>
            <person name="Jabbari K."/>
            <person name="Zhao M."/>
            <person name="Edger P.P."/>
            <person name="Chelaifa H."/>
            <person name="Tack D."/>
            <person name="Lassalle G."/>
            <person name="Mestiri I."/>
            <person name="Schnel N."/>
            <person name="Le Paslier M.C."/>
            <person name="Fan G."/>
            <person name="Renault V."/>
            <person name="Bayer P.E."/>
            <person name="Golicz A.A."/>
            <person name="Manoli S."/>
            <person name="Lee T.H."/>
            <person name="Thi V.H."/>
            <person name="Chalabi S."/>
            <person name="Hu Q."/>
            <person name="Fan C."/>
            <person name="Tollenaere R."/>
            <person name="Lu Y."/>
            <person name="Battail C."/>
            <person name="Shen J."/>
            <person name="Sidebottom C.H."/>
            <person name="Wang X."/>
            <person name="Canaguier A."/>
            <person name="Chauveau A."/>
            <person name="Berard A."/>
            <person name="Deniot G."/>
            <person name="Guan M."/>
            <person name="Liu Z."/>
            <person name="Sun F."/>
            <person name="Lim Y.P."/>
            <person name="Lyons E."/>
            <person name="Town C.D."/>
            <person name="Bancroft I."/>
            <person name="Wang X."/>
            <person name="Meng J."/>
            <person name="Ma J."/>
            <person name="Pires J.C."/>
            <person name="King G.J."/>
            <person name="Brunel D."/>
            <person name="Delourme R."/>
            <person name="Renard M."/>
            <person name="Aury J.M."/>
            <person name="Adams K.L."/>
            <person name="Batley J."/>
            <person name="Snowdon R.J."/>
            <person name="Tost J."/>
            <person name="Edwards D."/>
            <person name="Zhou Y."/>
            <person name="Hua W."/>
            <person name="Sharpe A.G."/>
            <person name="Paterson A.H."/>
            <person name="Guan C."/>
            <person name="Wincker P."/>
        </authorList>
    </citation>
    <scope>NUCLEOTIDE SEQUENCE [LARGE SCALE GENOMIC DNA]</scope>
    <source>
        <strain evidence="4">cv. Darmor-bzh</strain>
    </source>
</reference>
<feature type="compositionally biased region" description="Polar residues" evidence="1">
    <location>
        <begin position="17"/>
        <end position="26"/>
    </location>
</feature>
<evidence type="ECO:0000313" key="2">
    <source>
        <dbReference type="EMBL" id="CAF2134166.1"/>
    </source>
</evidence>
<dbReference type="OMA" id="RRCRLMM"/>
<keyword evidence="4" id="KW-1185">Reference proteome</keyword>
<reference evidence="3" key="2">
    <citation type="submission" date="2014-06" db="EMBL/GenBank/DDBJ databases">
        <authorList>
            <person name="Genoscope - CEA"/>
        </authorList>
    </citation>
    <scope>NUCLEOTIDE SEQUENCE</scope>
</reference>
<gene>
    <name evidence="3" type="primary">BnaA03g60550D</name>
    <name evidence="2" type="ORF">DARMORV10_A03P68020.1</name>
    <name evidence="3" type="ORF">GSBRNA2T00051341001</name>
</gene>
<evidence type="ECO:0000256" key="1">
    <source>
        <dbReference type="SAM" id="MobiDB-lite"/>
    </source>
</evidence>
<dbReference type="AlphaFoldDB" id="A0A078H2P7"/>
<dbReference type="PaxDb" id="3708-A0A078H2P7"/>
<dbReference type="Proteomes" id="UP001295469">
    <property type="component" value="Chromosome A03"/>
</dbReference>
<sequence length="180" mass="21310">MRRCRLMMTWKRLNRSKTTGPGLNQTCKEEDKERKQTFRDSTTLDIKGSKRSTRESDKLGLRKFVLGLAVVMEPINNPGKLLWRRKIVVRRILIKWVYHRVRKRVKPLGAVEMGSKILSVVYDDSREVQRTYNRRSTRGMSTKKNKMKKFYSNEKRLRCCKIIQALKVYGMSFIPLILEV</sequence>
<feature type="compositionally biased region" description="Basic and acidic residues" evidence="1">
    <location>
        <begin position="27"/>
        <end position="38"/>
    </location>
</feature>
<feature type="region of interest" description="Disordered" evidence="1">
    <location>
        <begin position="17"/>
        <end position="52"/>
    </location>
</feature>
<evidence type="ECO:0000313" key="4">
    <source>
        <dbReference type="Proteomes" id="UP000028999"/>
    </source>
</evidence>
<dbReference type="Gramene" id="CDY32051">
    <property type="protein sequence ID" value="CDY32051"/>
    <property type="gene ID" value="GSBRNA2T00051341001"/>
</dbReference>